<organism evidence="1 2">
    <name type="scientific">Austropuccinia psidii MF-1</name>
    <dbReference type="NCBI Taxonomy" id="1389203"/>
    <lineage>
        <taxon>Eukaryota</taxon>
        <taxon>Fungi</taxon>
        <taxon>Dikarya</taxon>
        <taxon>Basidiomycota</taxon>
        <taxon>Pucciniomycotina</taxon>
        <taxon>Pucciniomycetes</taxon>
        <taxon>Pucciniales</taxon>
        <taxon>Sphaerophragmiaceae</taxon>
        <taxon>Austropuccinia</taxon>
    </lineage>
</organism>
<name>A0A9Q3EIS9_9BASI</name>
<sequence length="164" mass="18475">MVTLSGPNCVIPNQVPNPSLILKEEFSDIQSGNSLAATRRPFKDPNHLALQELGCQFSLGLFQGKLLEVINSLNHSQGIKYAEFLGQLNWSIQVVLKHPVWPWPIWANSYYTVGIQSHSSIIKMARTLLAQFRQYSWMTHLPGSAFQLFTYTVHLSSPGDFFPS</sequence>
<accession>A0A9Q3EIS9</accession>
<proteinExistence type="predicted"/>
<gene>
    <name evidence="1" type="ORF">O181_062826</name>
</gene>
<protein>
    <submittedName>
        <fullName evidence="1">Uncharacterized protein</fullName>
    </submittedName>
</protein>
<comment type="caution">
    <text evidence="1">The sequence shown here is derived from an EMBL/GenBank/DDBJ whole genome shotgun (WGS) entry which is preliminary data.</text>
</comment>
<evidence type="ECO:0000313" key="2">
    <source>
        <dbReference type="Proteomes" id="UP000765509"/>
    </source>
</evidence>
<dbReference type="EMBL" id="AVOT02030037">
    <property type="protein sequence ID" value="MBW0523111.1"/>
    <property type="molecule type" value="Genomic_DNA"/>
</dbReference>
<keyword evidence="2" id="KW-1185">Reference proteome</keyword>
<evidence type="ECO:0000313" key="1">
    <source>
        <dbReference type="EMBL" id="MBW0523111.1"/>
    </source>
</evidence>
<dbReference type="Proteomes" id="UP000765509">
    <property type="component" value="Unassembled WGS sequence"/>
</dbReference>
<dbReference type="AlphaFoldDB" id="A0A9Q3EIS9"/>
<reference evidence="1" key="1">
    <citation type="submission" date="2021-03" db="EMBL/GenBank/DDBJ databases">
        <title>Draft genome sequence of rust myrtle Austropuccinia psidii MF-1, a brazilian biotype.</title>
        <authorList>
            <person name="Quecine M.C."/>
            <person name="Pachon D.M.R."/>
            <person name="Bonatelli M.L."/>
            <person name="Correr F.H."/>
            <person name="Franceschini L.M."/>
            <person name="Leite T.F."/>
            <person name="Margarido G.R.A."/>
            <person name="Almeida C.A."/>
            <person name="Ferrarezi J.A."/>
            <person name="Labate C.A."/>
        </authorList>
    </citation>
    <scope>NUCLEOTIDE SEQUENCE</scope>
    <source>
        <strain evidence="1">MF-1</strain>
    </source>
</reference>